<organism evidence="1 2">
    <name type="scientific">Coemansia helicoidea</name>
    <dbReference type="NCBI Taxonomy" id="1286919"/>
    <lineage>
        <taxon>Eukaryota</taxon>
        <taxon>Fungi</taxon>
        <taxon>Fungi incertae sedis</taxon>
        <taxon>Zoopagomycota</taxon>
        <taxon>Kickxellomycotina</taxon>
        <taxon>Kickxellomycetes</taxon>
        <taxon>Kickxellales</taxon>
        <taxon>Kickxellaceae</taxon>
        <taxon>Coemansia</taxon>
    </lineage>
</organism>
<dbReference type="Proteomes" id="UP001140087">
    <property type="component" value="Unassembled WGS sequence"/>
</dbReference>
<evidence type="ECO:0000313" key="1">
    <source>
        <dbReference type="EMBL" id="KAJ2804731.1"/>
    </source>
</evidence>
<comment type="caution">
    <text evidence="1">The sequence shown here is derived from an EMBL/GenBank/DDBJ whole genome shotgun (WGS) entry which is preliminary data.</text>
</comment>
<feature type="non-terminal residue" evidence="1">
    <location>
        <position position="123"/>
    </location>
</feature>
<keyword evidence="2" id="KW-1185">Reference proteome</keyword>
<proteinExistence type="predicted"/>
<gene>
    <name evidence="1" type="ORF">H4R21_001535</name>
</gene>
<accession>A0ACC1LBJ4</accession>
<sequence>MLRLLSGVRRAPAAALRRFSTAPQCEGQRRRFEGRTRYPRAHAVPPTRPKELATAELVSDTNRLTTQKHEVLEAVRITDEEVSQIYDSIMSPRQRQMRDEQSLRHRSRAEFLELRRAAREETR</sequence>
<protein>
    <submittedName>
        <fullName evidence="1">Uncharacterized protein</fullName>
    </submittedName>
</protein>
<dbReference type="EMBL" id="JANBUN010000322">
    <property type="protein sequence ID" value="KAJ2804731.1"/>
    <property type="molecule type" value="Genomic_DNA"/>
</dbReference>
<name>A0ACC1LBJ4_9FUNG</name>
<reference evidence="1" key="1">
    <citation type="submission" date="2022-07" db="EMBL/GenBank/DDBJ databases">
        <title>Phylogenomic reconstructions and comparative analyses of Kickxellomycotina fungi.</title>
        <authorList>
            <person name="Reynolds N.K."/>
            <person name="Stajich J.E."/>
            <person name="Barry K."/>
            <person name="Grigoriev I.V."/>
            <person name="Crous P."/>
            <person name="Smith M.E."/>
        </authorList>
    </citation>
    <scope>NUCLEOTIDE SEQUENCE</scope>
    <source>
        <strain evidence="1">BCRC 34780</strain>
    </source>
</reference>
<evidence type="ECO:0000313" key="2">
    <source>
        <dbReference type="Proteomes" id="UP001140087"/>
    </source>
</evidence>